<accession>A0ABQ7CF51</accession>
<dbReference type="EMBL" id="QGKV02000832">
    <property type="protein sequence ID" value="KAF3550534.1"/>
    <property type="molecule type" value="Genomic_DNA"/>
</dbReference>
<protein>
    <recommendedName>
        <fullName evidence="4">AT-hook motif nuclear-localized protein</fullName>
    </recommendedName>
</protein>
<evidence type="ECO:0000313" key="2">
    <source>
        <dbReference type="EMBL" id="KAF3550534.1"/>
    </source>
</evidence>
<feature type="compositionally biased region" description="Low complexity" evidence="1">
    <location>
        <begin position="23"/>
        <end position="33"/>
    </location>
</feature>
<gene>
    <name evidence="2" type="ORF">DY000_02001981</name>
</gene>
<evidence type="ECO:0000256" key="1">
    <source>
        <dbReference type="SAM" id="MobiDB-lite"/>
    </source>
</evidence>
<comment type="caution">
    <text evidence="2">The sequence shown here is derived from an EMBL/GenBank/DDBJ whole genome shotgun (WGS) entry which is preliminary data.</text>
</comment>
<name>A0ABQ7CF51_BRACR</name>
<reference evidence="2 3" key="1">
    <citation type="journal article" date="2020" name="BMC Genomics">
        <title>Intraspecific diversification of the crop wild relative Brassica cretica Lam. using demographic model selection.</title>
        <authorList>
            <person name="Kioukis A."/>
            <person name="Michalopoulou V.A."/>
            <person name="Briers L."/>
            <person name="Pirintsos S."/>
            <person name="Studholme D.J."/>
            <person name="Pavlidis P."/>
            <person name="Sarris P.F."/>
        </authorList>
    </citation>
    <scope>NUCLEOTIDE SEQUENCE [LARGE SCALE GENOMIC DNA]</scope>
    <source>
        <strain evidence="3">cv. PFS-1207/04</strain>
    </source>
</reference>
<feature type="region of interest" description="Disordered" evidence="1">
    <location>
        <begin position="19"/>
        <end position="42"/>
    </location>
</feature>
<organism evidence="2 3">
    <name type="scientific">Brassica cretica</name>
    <name type="common">Mustard</name>
    <dbReference type="NCBI Taxonomy" id="69181"/>
    <lineage>
        <taxon>Eukaryota</taxon>
        <taxon>Viridiplantae</taxon>
        <taxon>Streptophyta</taxon>
        <taxon>Embryophyta</taxon>
        <taxon>Tracheophyta</taxon>
        <taxon>Spermatophyta</taxon>
        <taxon>Magnoliopsida</taxon>
        <taxon>eudicotyledons</taxon>
        <taxon>Gunneridae</taxon>
        <taxon>Pentapetalae</taxon>
        <taxon>rosids</taxon>
        <taxon>malvids</taxon>
        <taxon>Brassicales</taxon>
        <taxon>Brassicaceae</taxon>
        <taxon>Brassiceae</taxon>
        <taxon>Brassica</taxon>
    </lineage>
</organism>
<keyword evidence="3" id="KW-1185">Reference proteome</keyword>
<evidence type="ECO:0000313" key="3">
    <source>
        <dbReference type="Proteomes" id="UP000266723"/>
    </source>
</evidence>
<evidence type="ECO:0008006" key="4">
    <source>
        <dbReference type="Google" id="ProtNLM"/>
    </source>
</evidence>
<sequence>MKRQSFVSLPPLVKLSELDGSVTTSSTSPNTSNREGLSNAQGLDDVVKGSTTKVSQTLVLVMIDGGDSIIGVAMGVDCESTNMGKVVTEFGEAVEFSCSKVGCKAGVISSSYTRPSISVICF</sequence>
<dbReference type="Proteomes" id="UP000266723">
    <property type="component" value="Unassembled WGS sequence"/>
</dbReference>
<proteinExistence type="predicted"/>